<feature type="non-terminal residue" evidence="2">
    <location>
        <position position="167"/>
    </location>
</feature>
<evidence type="ECO:0000313" key="3">
    <source>
        <dbReference type="Proteomes" id="UP000076532"/>
    </source>
</evidence>
<keyword evidence="3" id="KW-1185">Reference proteome</keyword>
<feature type="region of interest" description="Disordered" evidence="1">
    <location>
        <begin position="1"/>
        <end position="25"/>
    </location>
</feature>
<reference evidence="2 3" key="1">
    <citation type="journal article" date="2016" name="Mol. Biol. Evol.">
        <title>Comparative Genomics of Early-Diverging Mushroom-Forming Fungi Provides Insights into the Origins of Lignocellulose Decay Capabilities.</title>
        <authorList>
            <person name="Nagy L.G."/>
            <person name="Riley R."/>
            <person name="Tritt A."/>
            <person name="Adam C."/>
            <person name="Daum C."/>
            <person name="Floudas D."/>
            <person name="Sun H."/>
            <person name="Yadav J.S."/>
            <person name="Pangilinan J."/>
            <person name="Larsson K.H."/>
            <person name="Matsuura K."/>
            <person name="Barry K."/>
            <person name="Labutti K."/>
            <person name="Kuo R."/>
            <person name="Ohm R.A."/>
            <person name="Bhattacharya S.S."/>
            <person name="Shirouzu T."/>
            <person name="Yoshinaga Y."/>
            <person name="Martin F.M."/>
            <person name="Grigoriev I.V."/>
            <person name="Hibbett D.S."/>
        </authorList>
    </citation>
    <scope>NUCLEOTIDE SEQUENCE [LARGE SCALE GENOMIC DNA]</scope>
    <source>
        <strain evidence="2 3">CBS 109695</strain>
    </source>
</reference>
<protein>
    <submittedName>
        <fullName evidence="2">Uncharacterized protein</fullName>
    </submittedName>
</protein>
<proteinExistence type="predicted"/>
<organism evidence="2 3">
    <name type="scientific">Athelia psychrophila</name>
    <dbReference type="NCBI Taxonomy" id="1759441"/>
    <lineage>
        <taxon>Eukaryota</taxon>
        <taxon>Fungi</taxon>
        <taxon>Dikarya</taxon>
        <taxon>Basidiomycota</taxon>
        <taxon>Agaricomycotina</taxon>
        <taxon>Agaricomycetes</taxon>
        <taxon>Agaricomycetidae</taxon>
        <taxon>Atheliales</taxon>
        <taxon>Atheliaceae</taxon>
        <taxon>Athelia</taxon>
    </lineage>
</organism>
<feature type="non-terminal residue" evidence="2">
    <location>
        <position position="1"/>
    </location>
</feature>
<accession>A0A166MXC4</accession>
<dbReference type="AlphaFoldDB" id="A0A166MXC4"/>
<evidence type="ECO:0000313" key="2">
    <source>
        <dbReference type="EMBL" id="KZP24425.1"/>
    </source>
</evidence>
<evidence type="ECO:0000256" key="1">
    <source>
        <dbReference type="SAM" id="MobiDB-lite"/>
    </source>
</evidence>
<sequence length="167" mass="19120">ADGLSRQFTGMPKRKEDGHKPEVNPDWEAEAGIVNDLFTVEEEDSVFSVEGMTEYTELRMWFADEPIFAEVIDAFLNLDTSKTVREKRKARHRAMGYFIGDGKLWRLGDGRSSRARPRVECVTRSEAIALARIEHSKRGHWGWDLVKIQLLDRIWSPGLDQSITTAI</sequence>
<feature type="compositionally biased region" description="Basic and acidic residues" evidence="1">
    <location>
        <begin position="13"/>
        <end position="23"/>
    </location>
</feature>
<dbReference type="EMBL" id="KV417526">
    <property type="protein sequence ID" value="KZP24425.1"/>
    <property type="molecule type" value="Genomic_DNA"/>
</dbReference>
<dbReference type="Proteomes" id="UP000076532">
    <property type="component" value="Unassembled WGS sequence"/>
</dbReference>
<gene>
    <name evidence="2" type="ORF">FIBSPDRAFT_668643</name>
</gene>
<name>A0A166MXC4_9AGAM</name>
<dbReference type="OrthoDB" id="3234307at2759"/>